<dbReference type="EMBL" id="JAICCE010000004">
    <property type="protein sequence ID" value="KAG9278165.1"/>
    <property type="molecule type" value="Genomic_DNA"/>
</dbReference>
<sequence>MQATRDGPVPVGELILEEEGKHHEVALWREAALAELALLQLTEITHLNIVRNQRKKQKRDCGGWRLCGKQHLSPFDRRYGGAHRSTQCTDQLIKRLPIIVNISYEGGVIFLLTAQPLQRHKALKMSFHIQIQF</sequence>
<protein>
    <submittedName>
        <fullName evidence="1">Uncharacterized protein</fullName>
    </submittedName>
</protein>
<organism evidence="1 2">
    <name type="scientific">Astyanax mexicanus</name>
    <name type="common">Blind cave fish</name>
    <name type="synonym">Astyanax fasciatus mexicanus</name>
    <dbReference type="NCBI Taxonomy" id="7994"/>
    <lineage>
        <taxon>Eukaryota</taxon>
        <taxon>Metazoa</taxon>
        <taxon>Chordata</taxon>
        <taxon>Craniata</taxon>
        <taxon>Vertebrata</taxon>
        <taxon>Euteleostomi</taxon>
        <taxon>Actinopterygii</taxon>
        <taxon>Neopterygii</taxon>
        <taxon>Teleostei</taxon>
        <taxon>Ostariophysi</taxon>
        <taxon>Characiformes</taxon>
        <taxon>Characoidei</taxon>
        <taxon>Acestrorhamphidae</taxon>
        <taxon>Acestrorhamphinae</taxon>
        <taxon>Astyanax</taxon>
    </lineage>
</organism>
<comment type="caution">
    <text evidence="1">The sequence shown here is derived from an EMBL/GenBank/DDBJ whole genome shotgun (WGS) entry which is preliminary data.</text>
</comment>
<proteinExistence type="predicted"/>
<evidence type="ECO:0000313" key="1">
    <source>
        <dbReference type="EMBL" id="KAG9278165.1"/>
    </source>
</evidence>
<dbReference type="Proteomes" id="UP000752171">
    <property type="component" value="Unassembled WGS sequence"/>
</dbReference>
<dbReference type="AlphaFoldDB" id="A0A8T2M8S6"/>
<gene>
    <name evidence="1" type="ORF">AMEX_G5982</name>
</gene>
<evidence type="ECO:0000313" key="2">
    <source>
        <dbReference type="Proteomes" id="UP000752171"/>
    </source>
</evidence>
<name>A0A8T2M8S6_ASTMX</name>
<accession>A0A8T2M8S6</accession>
<reference evidence="1 2" key="1">
    <citation type="submission" date="2021-07" db="EMBL/GenBank/DDBJ databases">
        <authorList>
            <person name="Imarazene B."/>
            <person name="Zahm M."/>
            <person name="Klopp C."/>
            <person name="Cabau C."/>
            <person name="Beille S."/>
            <person name="Jouanno E."/>
            <person name="Castinel A."/>
            <person name="Lluch J."/>
            <person name="Gil L."/>
            <person name="Kuchtly C."/>
            <person name="Lopez Roques C."/>
            <person name="Donnadieu C."/>
            <person name="Parrinello H."/>
            <person name="Journot L."/>
            <person name="Du K."/>
            <person name="Schartl M."/>
            <person name="Retaux S."/>
            <person name="Guiguen Y."/>
        </authorList>
    </citation>
    <scope>NUCLEOTIDE SEQUENCE [LARGE SCALE GENOMIC DNA]</scope>
    <source>
        <strain evidence="1">Pach_M1</strain>
        <tissue evidence="1">Testis</tissue>
    </source>
</reference>